<gene>
    <name evidence="2" type="ORF">AAFF_G00428050</name>
</gene>
<feature type="region of interest" description="Disordered" evidence="1">
    <location>
        <begin position="1"/>
        <end position="26"/>
    </location>
</feature>
<organism evidence="2 3">
    <name type="scientific">Aldrovandia affinis</name>
    <dbReference type="NCBI Taxonomy" id="143900"/>
    <lineage>
        <taxon>Eukaryota</taxon>
        <taxon>Metazoa</taxon>
        <taxon>Chordata</taxon>
        <taxon>Craniata</taxon>
        <taxon>Vertebrata</taxon>
        <taxon>Euteleostomi</taxon>
        <taxon>Actinopterygii</taxon>
        <taxon>Neopterygii</taxon>
        <taxon>Teleostei</taxon>
        <taxon>Notacanthiformes</taxon>
        <taxon>Halosauridae</taxon>
        <taxon>Aldrovandia</taxon>
    </lineage>
</organism>
<name>A0AAD7WIT7_9TELE</name>
<evidence type="ECO:0000313" key="2">
    <source>
        <dbReference type="EMBL" id="KAJ8398235.1"/>
    </source>
</evidence>
<comment type="caution">
    <text evidence="2">The sequence shown here is derived from an EMBL/GenBank/DDBJ whole genome shotgun (WGS) entry which is preliminary data.</text>
</comment>
<dbReference type="EMBL" id="JAINUG010000091">
    <property type="protein sequence ID" value="KAJ8398235.1"/>
    <property type="molecule type" value="Genomic_DNA"/>
</dbReference>
<evidence type="ECO:0000256" key="1">
    <source>
        <dbReference type="SAM" id="MobiDB-lite"/>
    </source>
</evidence>
<dbReference type="Proteomes" id="UP001221898">
    <property type="component" value="Unassembled WGS sequence"/>
</dbReference>
<keyword evidence="3" id="KW-1185">Reference proteome</keyword>
<sequence length="168" mass="17423">MAHRDSDTGWQAGRQAGGRAGGRAGRLGEQVAGWLTRTETDWSPRGTSRGGSAHTARRAAALIGGRQMASSGRRGGGAARQRTGARLGICSGGSDAKGARGAGSGRVAISWSRARINHGLISAVALQREVSLSTGSSARQFCASFESEFEFALGEGTRTVRLYCQDEG</sequence>
<reference evidence="2" key="1">
    <citation type="journal article" date="2023" name="Science">
        <title>Genome structures resolve the early diversification of teleost fishes.</title>
        <authorList>
            <person name="Parey E."/>
            <person name="Louis A."/>
            <person name="Montfort J."/>
            <person name="Bouchez O."/>
            <person name="Roques C."/>
            <person name="Iampietro C."/>
            <person name="Lluch J."/>
            <person name="Castinel A."/>
            <person name="Donnadieu C."/>
            <person name="Desvignes T."/>
            <person name="Floi Bucao C."/>
            <person name="Jouanno E."/>
            <person name="Wen M."/>
            <person name="Mejri S."/>
            <person name="Dirks R."/>
            <person name="Jansen H."/>
            <person name="Henkel C."/>
            <person name="Chen W.J."/>
            <person name="Zahm M."/>
            <person name="Cabau C."/>
            <person name="Klopp C."/>
            <person name="Thompson A.W."/>
            <person name="Robinson-Rechavi M."/>
            <person name="Braasch I."/>
            <person name="Lecointre G."/>
            <person name="Bobe J."/>
            <person name="Postlethwait J.H."/>
            <person name="Berthelot C."/>
            <person name="Roest Crollius H."/>
            <person name="Guiguen Y."/>
        </authorList>
    </citation>
    <scope>NUCLEOTIDE SEQUENCE</scope>
    <source>
        <strain evidence="2">NC1722</strain>
    </source>
</reference>
<evidence type="ECO:0000313" key="3">
    <source>
        <dbReference type="Proteomes" id="UP001221898"/>
    </source>
</evidence>
<protein>
    <submittedName>
        <fullName evidence="2">Uncharacterized protein</fullName>
    </submittedName>
</protein>
<accession>A0AAD7WIT7</accession>
<feature type="compositionally biased region" description="Gly residues" evidence="1">
    <location>
        <begin position="15"/>
        <end position="25"/>
    </location>
</feature>
<proteinExistence type="predicted"/>
<dbReference type="AlphaFoldDB" id="A0AAD7WIT7"/>